<geneLocation type="plasmid" evidence="1 2">
    <name>unnamed1</name>
</geneLocation>
<reference evidence="1" key="1">
    <citation type="submission" date="2024-10" db="EMBL/GenBank/DDBJ databases">
        <title>Strain of Rhizobium-related bacteria isolated fromm roots of Vavilovia formosa.</title>
        <authorList>
            <person name="Kimeklis A."/>
            <person name="Afonin A."/>
        </authorList>
    </citation>
    <scope>NUCLEOTIDE SEQUENCE</scope>
    <source>
        <strain evidence="1">Vaf12</strain>
    </source>
</reference>
<gene>
    <name evidence="1" type="ORF">A4A59_025960</name>
</gene>
<evidence type="ECO:0000313" key="1">
    <source>
        <dbReference type="EMBL" id="XKQ43045.1"/>
    </source>
</evidence>
<keyword evidence="1" id="KW-0614">Plasmid</keyword>
<evidence type="ECO:0000313" key="2">
    <source>
        <dbReference type="Proteomes" id="UP000076193"/>
    </source>
</evidence>
<accession>A0ACD5FCP7</accession>
<protein>
    <submittedName>
        <fullName evidence="1">DUF1127 domain-containing protein</fullName>
    </submittedName>
</protein>
<organism evidence="1 2">
    <name type="scientific">Rhizobium leguminosarum</name>
    <dbReference type="NCBI Taxonomy" id="384"/>
    <lineage>
        <taxon>Bacteria</taxon>
        <taxon>Pseudomonadati</taxon>
        <taxon>Pseudomonadota</taxon>
        <taxon>Alphaproteobacteria</taxon>
        <taxon>Hyphomicrobiales</taxon>
        <taxon>Rhizobiaceae</taxon>
        <taxon>Rhizobium/Agrobacterium group</taxon>
        <taxon>Rhizobium</taxon>
    </lineage>
</organism>
<dbReference type="Proteomes" id="UP000076193">
    <property type="component" value="Plasmid unnamed1"/>
</dbReference>
<proteinExistence type="predicted"/>
<sequence length="45" mass="5189">MNIRAKIKNFTEQRKAIRALQSLDDHALRDMGISRSQINHAVRGQ</sequence>
<dbReference type="EMBL" id="CP171845">
    <property type="protein sequence ID" value="XKQ43045.1"/>
    <property type="molecule type" value="Genomic_DNA"/>
</dbReference>
<name>A0ACD5FCP7_RHILE</name>